<name>A0ABT0M6L2_9BACL</name>
<feature type="transmembrane region" description="Helical" evidence="1">
    <location>
        <begin position="7"/>
        <end position="25"/>
    </location>
</feature>
<sequence length="67" mass="7608">MGDFGKLLMTLGIVMFLVGLCWPLIGRLPGDFIFKKGHVTFVFPVVTCIMISVVLSLILYLIRRFFN</sequence>
<keyword evidence="1" id="KW-0812">Transmembrane</keyword>
<dbReference type="RefSeq" id="WP_249095451.1">
    <property type="nucleotide sequence ID" value="NZ_JAMAST010000001.1"/>
</dbReference>
<dbReference type="InterPro" id="IPR021320">
    <property type="entry name" value="DUF2905"/>
</dbReference>
<dbReference type="Proteomes" id="UP001203004">
    <property type="component" value="Unassembled WGS sequence"/>
</dbReference>
<dbReference type="Pfam" id="PF11146">
    <property type="entry name" value="DUF2905"/>
    <property type="match status" value="1"/>
</dbReference>
<keyword evidence="1" id="KW-0472">Membrane</keyword>
<keyword evidence="1" id="KW-1133">Transmembrane helix</keyword>
<comment type="caution">
    <text evidence="2">The sequence shown here is derived from an EMBL/GenBank/DDBJ whole genome shotgun (WGS) entry which is preliminary data.</text>
</comment>
<organism evidence="2 3">
    <name type="scientific">Sporolactobacillus mangiferae</name>
    <dbReference type="NCBI Taxonomy" id="2940498"/>
    <lineage>
        <taxon>Bacteria</taxon>
        <taxon>Bacillati</taxon>
        <taxon>Bacillota</taxon>
        <taxon>Bacilli</taxon>
        <taxon>Bacillales</taxon>
        <taxon>Sporolactobacillaceae</taxon>
        <taxon>Sporolactobacillus</taxon>
    </lineage>
</organism>
<evidence type="ECO:0000313" key="3">
    <source>
        <dbReference type="Proteomes" id="UP001203004"/>
    </source>
</evidence>
<gene>
    <name evidence="2" type="ORF">M3N64_00830</name>
</gene>
<evidence type="ECO:0000313" key="2">
    <source>
        <dbReference type="EMBL" id="MCL1630496.1"/>
    </source>
</evidence>
<dbReference type="PANTHER" id="PTHR36443:SF1">
    <property type="entry name" value="BSR5223 PROTEIN"/>
    <property type="match status" value="1"/>
</dbReference>
<proteinExistence type="predicted"/>
<reference evidence="2 3" key="1">
    <citation type="submission" date="2022-05" db="EMBL/GenBank/DDBJ databases">
        <title>Sporolactobacillus sp nov CPB3-1, isolated from tree bark (Mangifera indica L.).</title>
        <authorList>
            <person name="Phuengjayaem S."/>
            <person name="Tanasupawat S."/>
        </authorList>
    </citation>
    <scope>NUCLEOTIDE SEQUENCE [LARGE SCALE GENOMIC DNA]</scope>
    <source>
        <strain evidence="2 3">CPB3-1</strain>
    </source>
</reference>
<dbReference type="EMBL" id="JAMAST010000001">
    <property type="protein sequence ID" value="MCL1630496.1"/>
    <property type="molecule type" value="Genomic_DNA"/>
</dbReference>
<accession>A0ABT0M6L2</accession>
<keyword evidence="3" id="KW-1185">Reference proteome</keyword>
<feature type="transmembrane region" description="Helical" evidence="1">
    <location>
        <begin position="37"/>
        <end position="62"/>
    </location>
</feature>
<dbReference type="PANTHER" id="PTHR36443">
    <property type="entry name" value="BSR5223 PROTEIN"/>
    <property type="match status" value="1"/>
</dbReference>
<evidence type="ECO:0000256" key="1">
    <source>
        <dbReference type="SAM" id="Phobius"/>
    </source>
</evidence>
<protein>
    <submittedName>
        <fullName evidence="2">DUF2905 domain-containing protein</fullName>
    </submittedName>
</protein>